<dbReference type="InterPro" id="IPR016193">
    <property type="entry name" value="Cytidine_deaminase-like"/>
</dbReference>
<keyword evidence="1 3" id="KW-0963">Cytoplasm</keyword>
<dbReference type="InterPro" id="IPR003786">
    <property type="entry name" value="FdhD"/>
</dbReference>
<comment type="caution">
    <text evidence="5">The sequence shown here is derived from an EMBL/GenBank/DDBJ whole genome shotgun (WGS) entry which is preliminary data.</text>
</comment>
<evidence type="ECO:0000256" key="3">
    <source>
        <dbReference type="HAMAP-Rule" id="MF_00187"/>
    </source>
</evidence>
<feature type="active site" description="Cysteine persulfide intermediate" evidence="3">
    <location>
        <position position="162"/>
    </location>
</feature>
<comment type="subcellular location">
    <subcellularLocation>
        <location evidence="3">Cytoplasm</location>
    </subcellularLocation>
</comment>
<dbReference type="GO" id="GO:0097163">
    <property type="term" value="F:sulfur carrier activity"/>
    <property type="evidence" value="ECO:0007669"/>
    <property type="project" value="UniProtKB-UniRule"/>
</dbReference>
<dbReference type="AlphaFoldDB" id="A0A845L2W4"/>
<dbReference type="OrthoDB" id="9782042at2"/>
<keyword evidence="6" id="KW-1185">Reference proteome</keyword>
<sequence length="324" mass="35653">MKGAERMEREERLEQEERLKQEEQSPREGPLSMPFTGRGVDEKADRRVERVMALRVTGSDWTGPILAGATKGEGRAEQEELLVREWPLTLYLNGEELVTLLASPEHMEDLAIGFLAAEGFLQRAEQMKGLRGDYENGQVFVEAESALTAGKTFMKRYITTGCGKGMTFYDVTDARHARSLEAAGTAVTADQILARMAEMQALSGLYRETGGVHSAALCDGDRILLYREDIGRHNAADKIAGACFREKIATADKLFLTSGRISSEILLKVAKMGIPLIASRSAPTDLAVRLGEQLGMTVVGFVRGKRMNVYSHPWRITGGEEGEP</sequence>
<organism evidence="5 6">
    <name type="scientific">Heliomicrobium undosum</name>
    <dbReference type="NCBI Taxonomy" id="121734"/>
    <lineage>
        <taxon>Bacteria</taxon>
        <taxon>Bacillati</taxon>
        <taxon>Bacillota</taxon>
        <taxon>Clostridia</taxon>
        <taxon>Eubacteriales</taxon>
        <taxon>Heliobacteriaceae</taxon>
        <taxon>Heliomicrobium</taxon>
    </lineage>
</organism>
<dbReference type="Proteomes" id="UP000463470">
    <property type="component" value="Unassembled WGS sequence"/>
</dbReference>
<dbReference type="SUPFAM" id="SSF53927">
    <property type="entry name" value="Cytidine deaminase-like"/>
    <property type="match status" value="1"/>
</dbReference>
<accession>A0A845L2W4</accession>
<evidence type="ECO:0000313" key="6">
    <source>
        <dbReference type="Proteomes" id="UP000463470"/>
    </source>
</evidence>
<feature type="compositionally biased region" description="Basic and acidic residues" evidence="4">
    <location>
        <begin position="1"/>
        <end position="26"/>
    </location>
</feature>
<dbReference type="GO" id="GO:0005737">
    <property type="term" value="C:cytoplasm"/>
    <property type="evidence" value="ECO:0007669"/>
    <property type="project" value="UniProtKB-SubCell"/>
</dbReference>
<name>A0A845L2W4_9FIRM</name>
<feature type="region of interest" description="Disordered" evidence="4">
    <location>
        <begin position="1"/>
        <end position="39"/>
    </location>
</feature>
<feature type="binding site" evidence="3">
    <location>
        <begin position="301"/>
        <end position="306"/>
    </location>
    <ligand>
        <name>Mo-bis(molybdopterin guanine dinucleotide)</name>
        <dbReference type="ChEBI" id="CHEBI:60539"/>
    </ligand>
</feature>
<dbReference type="Gene3D" id="3.10.20.10">
    <property type="match status" value="1"/>
</dbReference>
<keyword evidence="2 3" id="KW-0501">Molybdenum cofactor biosynthesis</keyword>
<keyword evidence="5" id="KW-0808">Transferase</keyword>
<dbReference type="PANTHER" id="PTHR30592:SF1">
    <property type="entry name" value="SULFUR CARRIER PROTEIN FDHD"/>
    <property type="match status" value="1"/>
</dbReference>
<comment type="similarity">
    <text evidence="3">Belongs to the FdhD family.</text>
</comment>
<reference evidence="5 6" key="1">
    <citation type="submission" date="2020-01" db="EMBL/GenBank/DDBJ databases">
        <title>Whole-genome sequence of Heliobacterium undosum DSM 13378.</title>
        <authorList>
            <person name="Kyndt J.A."/>
            <person name="Meyer T.E."/>
        </authorList>
    </citation>
    <scope>NUCLEOTIDE SEQUENCE [LARGE SCALE GENOMIC DNA]</scope>
    <source>
        <strain evidence="5 6">DSM 13378</strain>
    </source>
</reference>
<protein>
    <recommendedName>
        <fullName evidence="3">Sulfur carrier protein FdhD</fullName>
    </recommendedName>
</protein>
<evidence type="ECO:0000256" key="4">
    <source>
        <dbReference type="SAM" id="MobiDB-lite"/>
    </source>
</evidence>
<dbReference type="HAMAP" id="MF_00187">
    <property type="entry name" value="FdhD"/>
    <property type="match status" value="1"/>
</dbReference>
<dbReference type="Gene3D" id="3.40.140.10">
    <property type="entry name" value="Cytidine Deaminase, domain 2"/>
    <property type="match status" value="1"/>
</dbReference>
<comment type="function">
    <text evidence="3">Required for formate dehydrogenase (FDH) activity. Acts as a sulfur carrier protein that transfers sulfur from IscS to the molybdenum cofactor prior to its insertion into FDH.</text>
</comment>
<proteinExistence type="inferred from homology"/>
<dbReference type="Pfam" id="PF02634">
    <property type="entry name" value="FdhD-NarQ"/>
    <property type="match status" value="1"/>
</dbReference>
<dbReference type="GO" id="GO:0016783">
    <property type="term" value="F:sulfurtransferase activity"/>
    <property type="evidence" value="ECO:0007669"/>
    <property type="project" value="InterPro"/>
</dbReference>
<dbReference type="NCBIfam" id="TIGR00129">
    <property type="entry name" value="fdhD_narQ"/>
    <property type="match status" value="1"/>
</dbReference>
<dbReference type="GO" id="GO:0006777">
    <property type="term" value="P:Mo-molybdopterin cofactor biosynthetic process"/>
    <property type="evidence" value="ECO:0007669"/>
    <property type="project" value="UniProtKB-UniRule"/>
</dbReference>
<dbReference type="PANTHER" id="PTHR30592">
    <property type="entry name" value="FORMATE DEHYDROGENASE"/>
    <property type="match status" value="1"/>
</dbReference>
<evidence type="ECO:0000256" key="2">
    <source>
        <dbReference type="ARBA" id="ARBA00023150"/>
    </source>
</evidence>
<evidence type="ECO:0000256" key="1">
    <source>
        <dbReference type="ARBA" id="ARBA00022490"/>
    </source>
</evidence>
<gene>
    <name evidence="3 5" type="primary">fdhD</name>
    <name evidence="5" type="ORF">GTO91_04045</name>
</gene>
<evidence type="ECO:0000313" key="5">
    <source>
        <dbReference type="EMBL" id="MZP28880.1"/>
    </source>
</evidence>
<dbReference type="EMBL" id="WXEY01000003">
    <property type="protein sequence ID" value="MZP28880.1"/>
    <property type="molecule type" value="Genomic_DNA"/>
</dbReference>